<organism evidence="3 4">
    <name type="scientific">Galbibacter marinus</name>
    <dbReference type="NCBI Taxonomy" id="555500"/>
    <lineage>
        <taxon>Bacteria</taxon>
        <taxon>Pseudomonadati</taxon>
        <taxon>Bacteroidota</taxon>
        <taxon>Flavobacteriia</taxon>
        <taxon>Flavobacteriales</taxon>
        <taxon>Flavobacteriaceae</taxon>
        <taxon>Galbibacter</taxon>
    </lineage>
</organism>
<dbReference type="RefSeq" id="WP_008992717.1">
    <property type="nucleotide sequence ID" value="NZ_AMSG01000033.1"/>
</dbReference>
<sequence length="66" mass="7438">ELNLSDREWTCENGHHLDRDLNAAKNILKEGLKLYRQGLSITKVEDDSVYYGSTSVETRSLSIALA</sequence>
<evidence type="ECO:0000256" key="1">
    <source>
        <dbReference type="ARBA" id="ARBA00023125"/>
    </source>
</evidence>
<gene>
    <name evidence="3" type="ORF">I215_14436</name>
</gene>
<dbReference type="InterPro" id="IPR010095">
    <property type="entry name" value="Cas12f1-like_TNB"/>
</dbReference>
<evidence type="ECO:0000313" key="4">
    <source>
        <dbReference type="Proteomes" id="UP000007364"/>
    </source>
</evidence>
<proteinExistence type="predicted"/>
<accession>K2PRA8</accession>
<feature type="non-terminal residue" evidence="3">
    <location>
        <position position="1"/>
    </location>
</feature>
<reference evidence="3 4" key="1">
    <citation type="journal article" date="2012" name="J. Bacteriol.">
        <title>Genome Sequence of Galbibacter marinum Type Strain ck-I2-15.</title>
        <authorList>
            <person name="Lai Q."/>
            <person name="Li C."/>
            <person name="Shao Z."/>
        </authorList>
    </citation>
    <scope>NUCLEOTIDE SEQUENCE [LARGE SCALE GENOMIC DNA]</scope>
    <source>
        <strain evidence="4">ck-I2-15</strain>
    </source>
</reference>
<protein>
    <submittedName>
        <fullName evidence="3">Transposase, IS891/IS1136/IS1341</fullName>
    </submittedName>
</protein>
<dbReference type="Proteomes" id="UP000007364">
    <property type="component" value="Unassembled WGS sequence"/>
</dbReference>
<dbReference type="GO" id="GO:0003677">
    <property type="term" value="F:DNA binding"/>
    <property type="evidence" value="ECO:0007669"/>
    <property type="project" value="UniProtKB-KW"/>
</dbReference>
<evidence type="ECO:0000313" key="3">
    <source>
        <dbReference type="EMBL" id="EKF54074.1"/>
    </source>
</evidence>
<name>K2PRA8_9FLAO</name>
<dbReference type="Pfam" id="PF07282">
    <property type="entry name" value="Cas12f1-like_TNB"/>
    <property type="match status" value="1"/>
</dbReference>
<dbReference type="EMBL" id="AMSG01000033">
    <property type="protein sequence ID" value="EKF54074.1"/>
    <property type="molecule type" value="Genomic_DNA"/>
</dbReference>
<comment type="caution">
    <text evidence="3">The sequence shown here is derived from an EMBL/GenBank/DDBJ whole genome shotgun (WGS) entry which is preliminary data.</text>
</comment>
<evidence type="ECO:0000259" key="2">
    <source>
        <dbReference type="Pfam" id="PF07282"/>
    </source>
</evidence>
<keyword evidence="4" id="KW-1185">Reference proteome</keyword>
<dbReference type="AlphaFoldDB" id="K2PRA8"/>
<keyword evidence="1" id="KW-0238">DNA-binding</keyword>
<feature type="domain" description="Cas12f1-like TNB" evidence="2">
    <location>
        <begin position="5"/>
        <end position="27"/>
    </location>
</feature>